<dbReference type="InterPro" id="IPR044998">
    <property type="entry name" value="Timeless"/>
</dbReference>
<evidence type="ECO:0000259" key="5">
    <source>
        <dbReference type="Pfam" id="PF04821"/>
    </source>
</evidence>
<dbReference type="AlphaFoldDB" id="A0A7N0TEM8"/>
<feature type="region of interest" description="Disordered" evidence="4">
    <location>
        <begin position="555"/>
        <end position="661"/>
    </location>
</feature>
<feature type="region of interest" description="Disordered" evidence="4">
    <location>
        <begin position="294"/>
        <end position="328"/>
    </location>
</feature>
<organism evidence="6 7">
    <name type="scientific">Kalanchoe fedtschenkoi</name>
    <name type="common">Lavender scallops</name>
    <name type="synonym">South American air plant</name>
    <dbReference type="NCBI Taxonomy" id="63787"/>
    <lineage>
        <taxon>Eukaryota</taxon>
        <taxon>Viridiplantae</taxon>
        <taxon>Streptophyta</taxon>
        <taxon>Embryophyta</taxon>
        <taxon>Tracheophyta</taxon>
        <taxon>Spermatophyta</taxon>
        <taxon>Magnoliopsida</taxon>
        <taxon>eudicotyledons</taxon>
        <taxon>Gunneridae</taxon>
        <taxon>Pentapetalae</taxon>
        <taxon>Saxifragales</taxon>
        <taxon>Crassulaceae</taxon>
        <taxon>Kalanchoe</taxon>
    </lineage>
</organism>
<feature type="compositionally biased region" description="Basic residues" evidence="4">
    <location>
        <begin position="555"/>
        <end position="566"/>
    </location>
</feature>
<dbReference type="Gramene" id="Kaladp0034s0072.2.v1.1">
    <property type="protein sequence ID" value="Kaladp0034s0072.2.v1.1"/>
    <property type="gene ID" value="Kaladp0034s0072.v1.1"/>
</dbReference>
<protein>
    <recommendedName>
        <fullName evidence="5">Timeless N-terminal domain-containing protein</fullName>
    </recommendedName>
</protein>
<feature type="region of interest" description="Disordered" evidence="4">
    <location>
        <begin position="833"/>
        <end position="862"/>
    </location>
</feature>
<evidence type="ECO:0000256" key="1">
    <source>
        <dbReference type="ARBA" id="ARBA00004123"/>
    </source>
</evidence>
<dbReference type="GO" id="GO:0003677">
    <property type="term" value="F:DNA binding"/>
    <property type="evidence" value="ECO:0007669"/>
    <property type="project" value="TreeGrafter"/>
</dbReference>
<feature type="compositionally biased region" description="Polar residues" evidence="4">
    <location>
        <begin position="295"/>
        <end position="312"/>
    </location>
</feature>
<evidence type="ECO:0000256" key="2">
    <source>
        <dbReference type="ARBA" id="ARBA00023242"/>
    </source>
</evidence>
<dbReference type="GO" id="GO:0006281">
    <property type="term" value="P:DNA repair"/>
    <property type="evidence" value="ECO:0007669"/>
    <property type="project" value="TreeGrafter"/>
</dbReference>
<sequence length="1183" mass="134019">MDLEGLSMICAGLGSTEEDDEGNKVGYTKSQHCLENLKDLMRFLRRDDPQTREVFMQVSKWNIVAKDLIPIIENYHDDYNLVLNVVKILVFLTIPIDPTSNEIPQQIEYLWQLKSSITTSHIVPVTISILENPLHNLESGAFTEEDWKLVQLVLTLFRNLLAIQHITLQQKLGGSASQIVSLRDRFLKLLFDENVMDLIIVLAQHVEGSKGLLRQDNLLILETFHYIFMGQDPEMVAKAYKICSQADPSANYILDSLKFTLHDEKKQSISRLRTFGRHSQFTGTFTRYTMDGSKSLRTGTPVPTSHVSQSKPNKNKAIRGSSKRPAWDPSILPSTEHGILRSLHDFVKQFLKGGYNVLMESIREDIEKEHHAIENSDVAVFFGVAQFITSFQYHNLLSTKIEEESKICDGSTDTDGDSTLFDGNICGPIASSMNESMFLLVISKWRQAFEGLKETKNYKFLSAAGSVMKTLIHMLDMVFKLSPDGSRESHTARILLYKLFYDQTDQGMTQFVLCLMKSFDVCKQPKSDLSDLVEMLHVIVRVLEKLQADGTLRVSRKTRKGRPKIHQKNEKADDRLNVEDGVGRDMNVLNNDQSAEVNHSNKEQMNEGQMKEGEKSVVESPASEKINCESELPHVDPKHDHANSDCHLGEHSNSSSEEEQVSTTEVDFKISTLVSGFANENIIRNLCWLLSFYKNNSVKINYYIVCMLRRICEDLELSPMLYQLSFLMIFYKILAEQKSCPCKDHENIVQFLTTLIRRMLRKMKSQPLLFVEILYWKTRRECNYISCNSMLHELSKFRDGTNNCGSASGNEQFGLQGLRRSIADALGDDEADFVMPHDSNRVDETGNDARSNSATEVGREETADSGIRATYLETGKLSKRKKRLVLNSEMEDRIKNLYERYKDDPHCTELIANALDSDGNISQAQVSTKLKKLGFSVRSKKRSRKISDHTDSKMEGAVKESDPSSNINHEGESLTLRRELPTRKRVRAFSKDQEEKIKTLYEQFKGQRRCSYMIASALDNNGTFTASQVSRKLKQLGLFTSTVHKLGKGRQIVEPCSDYGSDDEPFSDAETLQSFRNRNRKKIKQVVNDEPILENASAELLDGSSNDESVMDGSEHSLIGSPDSTKSVPNSVVKGAEDNITGVMNEELLEDSEDDATPVGLPENDGAGPWRRKRMVVEFEEDD</sequence>
<evidence type="ECO:0000256" key="4">
    <source>
        <dbReference type="SAM" id="MobiDB-lite"/>
    </source>
</evidence>
<dbReference type="OMA" id="LTRNVAM"/>
<feature type="compositionally biased region" description="Basic and acidic residues" evidence="4">
    <location>
        <begin position="626"/>
        <end position="650"/>
    </location>
</feature>
<evidence type="ECO:0000313" key="6">
    <source>
        <dbReference type="EnsemblPlants" id="Kaladp0034s0072.2.v1.1"/>
    </source>
</evidence>
<dbReference type="Proteomes" id="UP000594263">
    <property type="component" value="Unplaced"/>
</dbReference>
<feature type="region of interest" description="Disordered" evidence="4">
    <location>
        <begin position="1151"/>
        <end position="1173"/>
    </location>
</feature>
<feature type="domain" description="Timeless N-terminal" evidence="5">
    <location>
        <begin position="27"/>
        <end position="286"/>
    </location>
</feature>
<keyword evidence="3" id="KW-0131">Cell cycle</keyword>
<reference evidence="6" key="1">
    <citation type="submission" date="2021-01" db="UniProtKB">
        <authorList>
            <consortium name="EnsemblPlants"/>
        </authorList>
    </citation>
    <scope>IDENTIFICATION</scope>
</reference>
<evidence type="ECO:0000313" key="7">
    <source>
        <dbReference type="Proteomes" id="UP000594263"/>
    </source>
</evidence>
<feature type="region of interest" description="Disordered" evidence="4">
    <location>
        <begin position="941"/>
        <end position="972"/>
    </location>
</feature>
<dbReference type="EnsemblPlants" id="Kaladp0034s0072.2.v1.1">
    <property type="protein sequence ID" value="Kaladp0034s0072.2.v1.1"/>
    <property type="gene ID" value="Kaladp0034s0072.v1.1"/>
</dbReference>
<feature type="compositionally biased region" description="Basic and acidic residues" evidence="4">
    <location>
        <begin position="567"/>
        <end position="583"/>
    </location>
</feature>
<feature type="compositionally biased region" description="Basic and acidic residues" evidence="4">
    <location>
        <begin position="945"/>
        <end position="962"/>
    </location>
</feature>
<proteinExistence type="predicted"/>
<feature type="region of interest" description="Disordered" evidence="4">
    <location>
        <begin position="1103"/>
        <end position="1131"/>
    </location>
</feature>
<dbReference type="InterPro" id="IPR006906">
    <property type="entry name" value="Timeless_N"/>
</dbReference>
<comment type="subcellular location">
    <subcellularLocation>
        <location evidence="1">Nucleus</location>
    </subcellularLocation>
</comment>
<keyword evidence="2" id="KW-0539">Nucleus</keyword>
<accession>A0A7N0TEM8</accession>
<keyword evidence="7" id="KW-1185">Reference proteome</keyword>
<dbReference type="Gramene" id="Kaladp0034s0072.1.v1.1">
    <property type="protein sequence ID" value="Kaladp0034s0072.1.v1.1"/>
    <property type="gene ID" value="Kaladp0034s0072.v1.1"/>
</dbReference>
<dbReference type="PANTHER" id="PTHR22940:SF4">
    <property type="entry name" value="PROTEIN TIMELESS HOMOLOG"/>
    <property type="match status" value="1"/>
</dbReference>
<feature type="compositionally biased region" description="Polar residues" evidence="4">
    <location>
        <begin position="588"/>
        <end position="598"/>
    </location>
</feature>
<feature type="compositionally biased region" description="Basic and acidic residues" evidence="4">
    <location>
        <begin position="599"/>
        <end position="617"/>
    </location>
</feature>
<feature type="compositionally biased region" description="Low complexity" evidence="4">
    <location>
        <begin position="651"/>
        <end position="661"/>
    </location>
</feature>
<name>A0A7N0TEM8_KALFE</name>
<dbReference type="GO" id="GO:0000076">
    <property type="term" value="P:DNA replication checkpoint signaling"/>
    <property type="evidence" value="ECO:0007669"/>
    <property type="project" value="TreeGrafter"/>
</dbReference>
<dbReference type="EnsemblPlants" id="Kaladp0034s0072.1.v1.1">
    <property type="protein sequence ID" value="Kaladp0034s0072.1.v1.1"/>
    <property type="gene ID" value="Kaladp0034s0072.v1.1"/>
</dbReference>
<dbReference type="PANTHER" id="PTHR22940">
    <property type="entry name" value="TIMEOUT/TIMELESS-2"/>
    <property type="match status" value="1"/>
</dbReference>
<dbReference type="GO" id="GO:0031298">
    <property type="term" value="C:replication fork protection complex"/>
    <property type="evidence" value="ECO:0007669"/>
    <property type="project" value="TreeGrafter"/>
</dbReference>
<dbReference type="Pfam" id="PF04821">
    <property type="entry name" value="TIMELESS"/>
    <property type="match status" value="1"/>
</dbReference>
<dbReference type="GO" id="GO:0043111">
    <property type="term" value="P:replication fork arrest"/>
    <property type="evidence" value="ECO:0007669"/>
    <property type="project" value="TreeGrafter"/>
</dbReference>
<evidence type="ECO:0000256" key="3">
    <source>
        <dbReference type="ARBA" id="ARBA00023306"/>
    </source>
</evidence>